<dbReference type="Gene3D" id="1.10.1740.10">
    <property type="match status" value="1"/>
</dbReference>
<name>A0ABY4WD34_9BACL</name>
<evidence type="ECO:0000256" key="2">
    <source>
        <dbReference type="ARBA" id="ARBA00023015"/>
    </source>
</evidence>
<protein>
    <submittedName>
        <fullName evidence="8">Sigma-70 family RNA polymerase sigma factor</fullName>
    </submittedName>
</protein>
<accession>A0ABY4WD34</accession>
<keyword evidence="3" id="KW-0731">Sigma factor</keyword>
<keyword evidence="5" id="KW-0804">Transcription</keyword>
<keyword evidence="9" id="KW-1185">Reference proteome</keyword>
<dbReference type="PANTHER" id="PTHR43133:SF60">
    <property type="entry name" value="RNA POLYMERASE SIGMA FACTOR SIGV"/>
    <property type="match status" value="1"/>
</dbReference>
<dbReference type="Proteomes" id="UP001056500">
    <property type="component" value="Chromosome"/>
</dbReference>
<dbReference type="PANTHER" id="PTHR43133">
    <property type="entry name" value="RNA POLYMERASE ECF-TYPE SIGMA FACTO"/>
    <property type="match status" value="1"/>
</dbReference>
<evidence type="ECO:0000313" key="8">
    <source>
        <dbReference type="EMBL" id="USG65082.1"/>
    </source>
</evidence>
<feature type="domain" description="RNA polymerase sigma-70 region 4" evidence="7">
    <location>
        <begin position="128"/>
        <end position="175"/>
    </location>
</feature>
<keyword evidence="4" id="KW-0238">DNA-binding</keyword>
<evidence type="ECO:0000259" key="6">
    <source>
        <dbReference type="Pfam" id="PF04542"/>
    </source>
</evidence>
<feature type="domain" description="RNA polymerase sigma-70 region 2" evidence="6">
    <location>
        <begin position="27"/>
        <end position="91"/>
    </location>
</feature>
<dbReference type="Gene3D" id="1.10.10.10">
    <property type="entry name" value="Winged helix-like DNA-binding domain superfamily/Winged helix DNA-binding domain"/>
    <property type="match status" value="1"/>
</dbReference>
<gene>
    <name evidence="8" type="ORF">NDK47_23645</name>
</gene>
<dbReference type="SUPFAM" id="SSF88659">
    <property type="entry name" value="Sigma3 and sigma4 domains of RNA polymerase sigma factors"/>
    <property type="match status" value="1"/>
</dbReference>
<dbReference type="InterPro" id="IPR036388">
    <property type="entry name" value="WH-like_DNA-bd_sf"/>
</dbReference>
<evidence type="ECO:0000259" key="7">
    <source>
        <dbReference type="Pfam" id="PF04545"/>
    </source>
</evidence>
<organism evidence="8 9">
    <name type="scientific">Brevibacillus ruminantium</name>
    <dbReference type="NCBI Taxonomy" id="2950604"/>
    <lineage>
        <taxon>Bacteria</taxon>
        <taxon>Bacillati</taxon>
        <taxon>Bacillota</taxon>
        <taxon>Bacilli</taxon>
        <taxon>Bacillales</taxon>
        <taxon>Paenibacillaceae</taxon>
        <taxon>Brevibacillus</taxon>
    </lineage>
</organism>
<dbReference type="NCBIfam" id="TIGR02937">
    <property type="entry name" value="sigma70-ECF"/>
    <property type="match status" value="1"/>
</dbReference>
<evidence type="ECO:0000256" key="5">
    <source>
        <dbReference type="ARBA" id="ARBA00023163"/>
    </source>
</evidence>
<dbReference type="InterPro" id="IPR007627">
    <property type="entry name" value="RNA_pol_sigma70_r2"/>
</dbReference>
<evidence type="ECO:0000256" key="3">
    <source>
        <dbReference type="ARBA" id="ARBA00023082"/>
    </source>
</evidence>
<evidence type="ECO:0000313" key="9">
    <source>
        <dbReference type="Proteomes" id="UP001056500"/>
    </source>
</evidence>
<proteinExistence type="inferred from homology"/>
<dbReference type="InterPro" id="IPR013325">
    <property type="entry name" value="RNA_pol_sigma_r2"/>
</dbReference>
<dbReference type="RefSeq" id="WP_251872189.1">
    <property type="nucleotide sequence ID" value="NZ_CP098755.1"/>
</dbReference>
<dbReference type="Pfam" id="PF04545">
    <property type="entry name" value="Sigma70_r4"/>
    <property type="match status" value="1"/>
</dbReference>
<dbReference type="InterPro" id="IPR014284">
    <property type="entry name" value="RNA_pol_sigma-70_dom"/>
</dbReference>
<dbReference type="CDD" id="cd06171">
    <property type="entry name" value="Sigma70_r4"/>
    <property type="match status" value="1"/>
</dbReference>
<dbReference type="SUPFAM" id="SSF88946">
    <property type="entry name" value="Sigma2 domain of RNA polymerase sigma factors"/>
    <property type="match status" value="1"/>
</dbReference>
<evidence type="ECO:0000256" key="4">
    <source>
        <dbReference type="ARBA" id="ARBA00023125"/>
    </source>
</evidence>
<comment type="similarity">
    <text evidence="1">Belongs to the sigma-70 factor family. ECF subfamily.</text>
</comment>
<dbReference type="InterPro" id="IPR039425">
    <property type="entry name" value="RNA_pol_sigma-70-like"/>
</dbReference>
<dbReference type="InterPro" id="IPR007630">
    <property type="entry name" value="RNA_pol_sigma70_r4"/>
</dbReference>
<sequence length="194" mass="22733">MENNPELLELISRAAAGSRKAFADVYDLTYRDVCQTVHFLVNDMADRDDVVQEIYIQLYKSLSRFDPNRPFRPWLIGLVMRQVSAYRTKRWMSFQLLARERKHASEVQHDFAPDLVDKLDNRHLLQKIDGLPFRLKQIIVLRYLHDYSQDEVASILGVPLGTVKSRLHSALKRLRRNQQTSTYAWGKENSQHGH</sequence>
<evidence type="ECO:0000256" key="1">
    <source>
        <dbReference type="ARBA" id="ARBA00010641"/>
    </source>
</evidence>
<dbReference type="Pfam" id="PF04542">
    <property type="entry name" value="Sigma70_r2"/>
    <property type="match status" value="1"/>
</dbReference>
<reference evidence="8" key="1">
    <citation type="submission" date="2022-06" db="EMBL/GenBank/DDBJ databases">
        <title>Genome sequencing of Brevibacillus sp. BB3-R1.</title>
        <authorList>
            <person name="Heo J."/>
            <person name="Lee D."/>
            <person name="Won M."/>
            <person name="Han B.-H."/>
            <person name="Hong S.-B."/>
            <person name="Kwon S.-W."/>
        </authorList>
    </citation>
    <scope>NUCLEOTIDE SEQUENCE</scope>
    <source>
        <strain evidence="8">BB3-R1</strain>
    </source>
</reference>
<dbReference type="NCBIfam" id="NF009195">
    <property type="entry name" value="PRK12543.1"/>
    <property type="match status" value="1"/>
</dbReference>
<dbReference type="InterPro" id="IPR013324">
    <property type="entry name" value="RNA_pol_sigma_r3/r4-like"/>
</dbReference>
<dbReference type="EMBL" id="CP098755">
    <property type="protein sequence ID" value="USG65082.1"/>
    <property type="molecule type" value="Genomic_DNA"/>
</dbReference>
<keyword evidence="2" id="KW-0805">Transcription regulation</keyword>